<gene>
    <name evidence="1" type="ORF">UFOVP1394_90</name>
</gene>
<organism evidence="1">
    <name type="scientific">uncultured Caudovirales phage</name>
    <dbReference type="NCBI Taxonomy" id="2100421"/>
    <lineage>
        <taxon>Viruses</taxon>
        <taxon>Duplodnaviria</taxon>
        <taxon>Heunggongvirae</taxon>
        <taxon>Uroviricota</taxon>
        <taxon>Caudoviricetes</taxon>
        <taxon>Peduoviridae</taxon>
        <taxon>Maltschvirus</taxon>
        <taxon>Maltschvirus maltsch</taxon>
    </lineage>
</organism>
<name>A0A6J5S7E5_9CAUD</name>
<evidence type="ECO:0000313" key="1">
    <source>
        <dbReference type="EMBL" id="CAB4204475.1"/>
    </source>
</evidence>
<protein>
    <submittedName>
        <fullName evidence="1">Uncharacterized protein</fullName>
    </submittedName>
</protein>
<accession>A0A6J5S7E5</accession>
<reference evidence="1" key="1">
    <citation type="submission" date="2020-05" db="EMBL/GenBank/DDBJ databases">
        <authorList>
            <person name="Chiriac C."/>
            <person name="Salcher M."/>
            <person name="Ghai R."/>
            <person name="Kavagutti S V."/>
        </authorList>
    </citation>
    <scope>NUCLEOTIDE SEQUENCE</scope>
</reference>
<dbReference type="EMBL" id="LR797345">
    <property type="protein sequence ID" value="CAB4204475.1"/>
    <property type="molecule type" value="Genomic_DNA"/>
</dbReference>
<feature type="non-terminal residue" evidence="1">
    <location>
        <position position="38"/>
    </location>
</feature>
<proteinExistence type="predicted"/>
<sequence length="38" mass="4605">MRIFDYTFEEISNPRPLIVLYEDNDHFLVTDFLVLESI</sequence>